<evidence type="ECO:0000313" key="2">
    <source>
        <dbReference type="EMBL" id="CAD5221408.1"/>
    </source>
</evidence>
<dbReference type="InterPro" id="IPR035940">
    <property type="entry name" value="CAP_sf"/>
</dbReference>
<dbReference type="SMR" id="A0A1I7STI5"/>
<dbReference type="eggNOG" id="KOG3017">
    <property type="taxonomic scope" value="Eukaryota"/>
</dbReference>
<dbReference type="OrthoDB" id="337038at2759"/>
<dbReference type="PANTHER" id="PTHR10334">
    <property type="entry name" value="CYSTEINE-RICH SECRETORY PROTEIN-RELATED"/>
    <property type="match status" value="1"/>
</dbReference>
<keyword evidence="4" id="KW-1185">Reference proteome</keyword>
<dbReference type="InterPro" id="IPR034113">
    <property type="entry name" value="SCP_GAPR1-like"/>
</dbReference>
<gene>
    <name evidence="2" type="ORF">BXYJ_LOCUS6663</name>
</gene>
<name>A0A1I7STI5_BURXY</name>
<protein>
    <submittedName>
        <fullName evidence="2">(pine wood nematode) hypothetical protein</fullName>
    </submittedName>
    <submittedName>
        <fullName evidence="5">SCP domain-containing protein</fullName>
    </submittedName>
</protein>
<dbReference type="Proteomes" id="UP000659654">
    <property type="component" value="Unassembled WGS sequence"/>
</dbReference>
<evidence type="ECO:0000313" key="5">
    <source>
        <dbReference type="WBParaSite" id="BXY_1635500.1"/>
    </source>
</evidence>
<evidence type="ECO:0000313" key="4">
    <source>
        <dbReference type="Proteomes" id="UP000659654"/>
    </source>
</evidence>
<dbReference type="AlphaFoldDB" id="A0A1I7STI5"/>
<organism evidence="3 5">
    <name type="scientific">Bursaphelenchus xylophilus</name>
    <name type="common">Pinewood nematode worm</name>
    <name type="synonym">Aphelenchoides xylophilus</name>
    <dbReference type="NCBI Taxonomy" id="6326"/>
    <lineage>
        <taxon>Eukaryota</taxon>
        <taxon>Metazoa</taxon>
        <taxon>Ecdysozoa</taxon>
        <taxon>Nematoda</taxon>
        <taxon>Chromadorea</taxon>
        <taxon>Rhabditida</taxon>
        <taxon>Tylenchina</taxon>
        <taxon>Tylenchomorpha</taxon>
        <taxon>Aphelenchoidea</taxon>
        <taxon>Aphelenchoididae</taxon>
        <taxon>Bursaphelenchus</taxon>
    </lineage>
</organism>
<dbReference type="InterPro" id="IPR014044">
    <property type="entry name" value="CAP_dom"/>
</dbReference>
<evidence type="ECO:0000313" key="3">
    <source>
        <dbReference type="Proteomes" id="UP000095284"/>
    </source>
</evidence>
<dbReference type="Proteomes" id="UP000582659">
    <property type="component" value="Unassembled WGS sequence"/>
</dbReference>
<proteinExistence type="predicted"/>
<dbReference type="Gene3D" id="3.40.33.10">
    <property type="entry name" value="CAP"/>
    <property type="match status" value="1"/>
</dbReference>
<dbReference type="CDD" id="cd05382">
    <property type="entry name" value="CAP_GAPR1-like"/>
    <property type="match status" value="1"/>
</dbReference>
<sequence length="185" mass="21239">MADQLPFDDLFAEQFVDANNYYRRKHGVPDLTLNLDLCLQAKKWADFLANERHLIYREKPGSDIGENITFFPRSLSPRDICDYWYKEGNAYEYETPGWQSGTNYFTQIVWKDTKEIGIGTSTLPPVFHKNSKTGEVLADSLNDYQVVVAFFRPSGNNNHAGEFALNVVPPLQNELKNNQINNVIQ</sequence>
<dbReference type="Pfam" id="PF00188">
    <property type="entry name" value="CAP"/>
    <property type="match status" value="1"/>
</dbReference>
<reference evidence="2" key="2">
    <citation type="submission" date="2020-09" db="EMBL/GenBank/DDBJ databases">
        <authorList>
            <person name="Kikuchi T."/>
        </authorList>
    </citation>
    <scope>NUCLEOTIDE SEQUENCE</scope>
    <source>
        <strain evidence="2">Ka4C1</strain>
    </source>
</reference>
<dbReference type="SMART" id="SM00198">
    <property type="entry name" value="SCP"/>
    <property type="match status" value="1"/>
</dbReference>
<dbReference type="SUPFAM" id="SSF55797">
    <property type="entry name" value="PR-1-like"/>
    <property type="match status" value="1"/>
</dbReference>
<evidence type="ECO:0000259" key="1">
    <source>
        <dbReference type="SMART" id="SM00198"/>
    </source>
</evidence>
<dbReference type="WBParaSite" id="BXY_1635500.1">
    <property type="protein sequence ID" value="BXY_1635500.1"/>
    <property type="gene ID" value="BXY_1635500"/>
</dbReference>
<dbReference type="EMBL" id="CAJFDI010000003">
    <property type="protein sequence ID" value="CAD5221408.1"/>
    <property type="molecule type" value="Genomic_DNA"/>
</dbReference>
<dbReference type="EMBL" id="CAJFCV020000003">
    <property type="protein sequence ID" value="CAG9108376.1"/>
    <property type="molecule type" value="Genomic_DNA"/>
</dbReference>
<dbReference type="Proteomes" id="UP000095284">
    <property type="component" value="Unplaced"/>
</dbReference>
<reference evidence="5" key="1">
    <citation type="submission" date="2016-11" db="UniProtKB">
        <authorList>
            <consortium name="WormBaseParasite"/>
        </authorList>
    </citation>
    <scope>IDENTIFICATION</scope>
</reference>
<dbReference type="InterPro" id="IPR001283">
    <property type="entry name" value="CRISP-related"/>
</dbReference>
<accession>A0A1I7STI5</accession>
<feature type="domain" description="SCP" evidence="1">
    <location>
        <begin position="10"/>
        <end position="159"/>
    </location>
</feature>